<dbReference type="Proteomes" id="UP000595437">
    <property type="component" value="Chromosome 17"/>
</dbReference>
<evidence type="ECO:0000313" key="2">
    <source>
        <dbReference type="Proteomes" id="UP000595437"/>
    </source>
</evidence>
<accession>A0A7T8GN85</accession>
<dbReference type="AlphaFoldDB" id="A0A7T8GN85"/>
<dbReference type="OrthoDB" id="6625098at2759"/>
<proteinExistence type="predicted"/>
<protein>
    <submittedName>
        <fullName evidence="1">Uncharacterized protein</fullName>
    </submittedName>
</protein>
<sequence>MKFKEEDLKVGRSPIIDASQFIQAVADSLNERLFTTTANRAQASVAAQRK</sequence>
<evidence type="ECO:0000313" key="1">
    <source>
        <dbReference type="EMBL" id="QQP34638.1"/>
    </source>
</evidence>
<keyword evidence="2" id="KW-1185">Reference proteome</keyword>
<dbReference type="EMBL" id="CP045906">
    <property type="protein sequence ID" value="QQP34638.1"/>
    <property type="molecule type" value="Genomic_DNA"/>
</dbReference>
<reference evidence="2" key="1">
    <citation type="submission" date="2021-01" db="EMBL/GenBank/DDBJ databases">
        <title>Caligus Genome Assembly.</title>
        <authorList>
            <person name="Gallardo-Escarate C."/>
        </authorList>
    </citation>
    <scope>NUCLEOTIDE SEQUENCE [LARGE SCALE GENOMIC DNA]</scope>
</reference>
<organism evidence="1 2">
    <name type="scientific">Caligus rogercresseyi</name>
    <name type="common">Sea louse</name>
    <dbReference type="NCBI Taxonomy" id="217165"/>
    <lineage>
        <taxon>Eukaryota</taxon>
        <taxon>Metazoa</taxon>
        <taxon>Ecdysozoa</taxon>
        <taxon>Arthropoda</taxon>
        <taxon>Crustacea</taxon>
        <taxon>Multicrustacea</taxon>
        <taxon>Hexanauplia</taxon>
        <taxon>Copepoda</taxon>
        <taxon>Siphonostomatoida</taxon>
        <taxon>Caligidae</taxon>
        <taxon>Caligus</taxon>
    </lineage>
</organism>
<gene>
    <name evidence="1" type="ORF">FKW44_022590</name>
</gene>
<name>A0A7T8GN85_CALRO</name>